<gene>
    <name evidence="2" type="ORF">PDIGIT_LOCUS1485</name>
</gene>
<accession>A0A9W4U4Z6</accession>
<feature type="region of interest" description="Disordered" evidence="1">
    <location>
        <begin position="530"/>
        <end position="615"/>
    </location>
</feature>
<feature type="compositionally biased region" description="Basic residues" evidence="1">
    <location>
        <begin position="584"/>
        <end position="597"/>
    </location>
</feature>
<dbReference type="AlphaFoldDB" id="A0A9W4U4Z6"/>
<proteinExistence type="predicted"/>
<feature type="compositionally biased region" description="Basic and acidic residues" evidence="1">
    <location>
        <begin position="480"/>
        <end position="502"/>
    </location>
</feature>
<dbReference type="OrthoDB" id="3675887at2759"/>
<feature type="region of interest" description="Disordered" evidence="1">
    <location>
        <begin position="190"/>
        <end position="214"/>
    </location>
</feature>
<dbReference type="EMBL" id="CAOQHR010000001">
    <property type="protein sequence ID" value="CAI6264569.1"/>
    <property type="molecule type" value="Genomic_DNA"/>
</dbReference>
<feature type="region of interest" description="Disordered" evidence="1">
    <location>
        <begin position="480"/>
        <end position="503"/>
    </location>
</feature>
<reference evidence="2" key="1">
    <citation type="submission" date="2023-01" db="EMBL/GenBank/DDBJ databases">
        <authorList>
            <person name="Van Ghelder C."/>
            <person name="Rancurel C."/>
        </authorList>
    </citation>
    <scope>NUCLEOTIDE SEQUENCE</scope>
    <source>
        <strain evidence="2">CNCM I-4278</strain>
    </source>
</reference>
<organism evidence="2 3">
    <name type="scientific">Periconia digitata</name>
    <dbReference type="NCBI Taxonomy" id="1303443"/>
    <lineage>
        <taxon>Eukaryota</taxon>
        <taxon>Fungi</taxon>
        <taxon>Dikarya</taxon>
        <taxon>Ascomycota</taxon>
        <taxon>Pezizomycotina</taxon>
        <taxon>Dothideomycetes</taxon>
        <taxon>Pleosporomycetidae</taxon>
        <taxon>Pleosporales</taxon>
        <taxon>Massarineae</taxon>
        <taxon>Periconiaceae</taxon>
        <taxon>Periconia</taxon>
    </lineage>
</organism>
<protein>
    <submittedName>
        <fullName evidence="2">Uncharacterized protein</fullName>
    </submittedName>
</protein>
<feature type="compositionally biased region" description="Polar residues" evidence="1">
    <location>
        <begin position="190"/>
        <end position="204"/>
    </location>
</feature>
<keyword evidence="3" id="KW-1185">Reference proteome</keyword>
<feature type="compositionally biased region" description="Polar residues" evidence="1">
    <location>
        <begin position="292"/>
        <end position="311"/>
    </location>
</feature>
<feature type="region of interest" description="Disordered" evidence="1">
    <location>
        <begin position="255"/>
        <end position="319"/>
    </location>
</feature>
<feature type="compositionally biased region" description="Polar residues" evidence="1">
    <location>
        <begin position="532"/>
        <end position="547"/>
    </location>
</feature>
<evidence type="ECO:0000313" key="3">
    <source>
        <dbReference type="Proteomes" id="UP001152607"/>
    </source>
</evidence>
<name>A0A9W4U4Z6_9PLEO</name>
<sequence length="672" mass="74137">MLGDPILSIMESGALRPSLENSDRMGIEGKDGRKDTMRKGFLTKAFAASSIISNVDSSELTDDQILDSPCISIKQVDAPQSKRRGTFINHTPRSHVELPSPHQVTDQQQLGSISLNPESKYSNKVDFNSCDNNMELGVDGYPAELDSKEVALTLCDTTPNRNATATFCARERQDNPGPLDRCDFRTINLRQASSSTRSPPQATTAGAARHSPLEPLVARHRREITGSNVQVLPPHVDIDEINGTATFMAVQDYYPDYDQDQGPHSAPSGAITNLKHQNLGDKPDGAVGSPPLHTSPSAGSGTECLNSSTPTLPDRNPDRLAVQPRRVVRAKKLNLDDDMDFASACEGEYSPYHCEAYGPITPSRMRQEVAKAGSGSSSFQTKYSIDISNPRHELLSNEGQLKDLTYFLRHTGPPATPDKPPKRKGFGIGVLVKKEGNNRKRNADIQKGGVPPVPTLPPMLSQCAREETTRNGTRYVKILVPEDHDTPDRDTQPATDEKERSKRFSQNFAWSQEIFNPLGSSPVENAIAGRMSRSSSAPSLCGSQNTVIHHPRSPKPVPRLPTRVPVENHPLAASMEERKETTRARKLRDLHRNKSTAKRSESRLEPEDYDETTTGRQARGVLVDSKEWVRLQRLNKELARELATAAGLEGDAEDLAPEYVLEMYRMVNRSSY</sequence>
<evidence type="ECO:0000313" key="2">
    <source>
        <dbReference type="EMBL" id="CAI6264569.1"/>
    </source>
</evidence>
<evidence type="ECO:0000256" key="1">
    <source>
        <dbReference type="SAM" id="MobiDB-lite"/>
    </source>
</evidence>
<comment type="caution">
    <text evidence="2">The sequence shown here is derived from an EMBL/GenBank/DDBJ whole genome shotgun (WGS) entry which is preliminary data.</text>
</comment>
<dbReference type="Proteomes" id="UP001152607">
    <property type="component" value="Unassembled WGS sequence"/>
</dbReference>